<keyword evidence="2 4" id="KW-0479">Metal-binding</keyword>
<dbReference type="InterPro" id="IPR002401">
    <property type="entry name" value="Cyt_P450_E_grp-I"/>
</dbReference>
<dbReference type="InterPro" id="IPR001128">
    <property type="entry name" value="Cyt_P450"/>
</dbReference>
<dbReference type="CDD" id="cd11072">
    <property type="entry name" value="CYP71-like"/>
    <property type="match status" value="1"/>
</dbReference>
<dbReference type="Proteomes" id="UP001180020">
    <property type="component" value="Unassembled WGS sequence"/>
</dbReference>
<keyword evidence="3 4" id="KW-0408">Iron</keyword>
<feature type="binding site" description="axial binding residue" evidence="4">
    <location>
        <position position="442"/>
    </location>
    <ligand>
        <name>heme</name>
        <dbReference type="ChEBI" id="CHEBI:30413"/>
    </ligand>
    <ligandPart>
        <name>Fe</name>
        <dbReference type="ChEBI" id="CHEBI:18248"/>
    </ligandPart>
</feature>
<dbReference type="Pfam" id="PF00067">
    <property type="entry name" value="p450"/>
    <property type="match status" value="1"/>
</dbReference>
<evidence type="ECO:0000256" key="2">
    <source>
        <dbReference type="ARBA" id="ARBA00022723"/>
    </source>
</evidence>
<keyword evidence="5" id="KW-0560">Oxidoreductase</keyword>
<evidence type="ECO:0000313" key="8">
    <source>
        <dbReference type="Proteomes" id="UP001180020"/>
    </source>
</evidence>
<evidence type="ECO:0000256" key="6">
    <source>
        <dbReference type="SAM" id="SignalP"/>
    </source>
</evidence>
<evidence type="ECO:0000256" key="3">
    <source>
        <dbReference type="ARBA" id="ARBA00023004"/>
    </source>
</evidence>
<dbReference type="InterPro" id="IPR036396">
    <property type="entry name" value="Cyt_P450_sf"/>
</dbReference>
<reference evidence="7" key="1">
    <citation type="journal article" date="2023" name="Nat. Commun.">
        <title>Diploid and tetraploid genomes of Acorus and the evolution of monocots.</title>
        <authorList>
            <person name="Ma L."/>
            <person name="Liu K.W."/>
            <person name="Li Z."/>
            <person name="Hsiao Y.Y."/>
            <person name="Qi Y."/>
            <person name="Fu T."/>
            <person name="Tang G.D."/>
            <person name="Zhang D."/>
            <person name="Sun W.H."/>
            <person name="Liu D.K."/>
            <person name="Li Y."/>
            <person name="Chen G.Z."/>
            <person name="Liu X.D."/>
            <person name="Liao X.Y."/>
            <person name="Jiang Y.T."/>
            <person name="Yu X."/>
            <person name="Hao Y."/>
            <person name="Huang J."/>
            <person name="Zhao X.W."/>
            <person name="Ke S."/>
            <person name="Chen Y.Y."/>
            <person name="Wu W.L."/>
            <person name="Hsu J.L."/>
            <person name="Lin Y.F."/>
            <person name="Huang M.D."/>
            <person name="Li C.Y."/>
            <person name="Huang L."/>
            <person name="Wang Z.W."/>
            <person name="Zhao X."/>
            <person name="Zhong W.Y."/>
            <person name="Peng D.H."/>
            <person name="Ahmad S."/>
            <person name="Lan S."/>
            <person name="Zhang J.S."/>
            <person name="Tsai W.C."/>
            <person name="Van de Peer Y."/>
            <person name="Liu Z.J."/>
        </authorList>
    </citation>
    <scope>NUCLEOTIDE SEQUENCE</scope>
    <source>
        <strain evidence="7">CP</strain>
    </source>
</reference>
<dbReference type="PANTHER" id="PTHR47955">
    <property type="entry name" value="CYTOCHROME P450 FAMILY 71 PROTEIN"/>
    <property type="match status" value="1"/>
</dbReference>
<dbReference type="FunFam" id="1.10.630.10:FF:000011">
    <property type="entry name" value="Cytochrome P450 83B1"/>
    <property type="match status" value="1"/>
</dbReference>
<gene>
    <name evidence="7" type="primary">CYP71A9</name>
    <name evidence="7" type="ORF">QJS10_CPA03g01894</name>
</gene>
<dbReference type="GO" id="GO:0016705">
    <property type="term" value="F:oxidoreductase activity, acting on paired donors, with incorporation or reduction of molecular oxygen"/>
    <property type="evidence" value="ECO:0007669"/>
    <property type="project" value="InterPro"/>
</dbReference>
<evidence type="ECO:0000313" key="7">
    <source>
        <dbReference type="EMBL" id="KAK1321663.1"/>
    </source>
</evidence>
<dbReference type="InterPro" id="IPR017972">
    <property type="entry name" value="Cyt_P450_CS"/>
</dbReference>
<dbReference type="PRINTS" id="PR00463">
    <property type="entry name" value="EP450I"/>
</dbReference>
<keyword evidence="8" id="KW-1185">Reference proteome</keyword>
<dbReference type="PANTHER" id="PTHR47955:SF15">
    <property type="entry name" value="CYTOCHROME P450 71A2-LIKE"/>
    <property type="match status" value="1"/>
</dbReference>
<protein>
    <submittedName>
        <fullName evidence="7">Cytochrome P450 71A9</fullName>
    </submittedName>
</protein>
<dbReference type="EMBL" id="JAUJYO010000003">
    <property type="protein sequence ID" value="KAK1321663.1"/>
    <property type="molecule type" value="Genomic_DNA"/>
</dbReference>
<dbReference type="PROSITE" id="PS00086">
    <property type="entry name" value="CYTOCHROME_P450"/>
    <property type="match status" value="1"/>
</dbReference>
<dbReference type="GO" id="GO:0004497">
    <property type="term" value="F:monooxygenase activity"/>
    <property type="evidence" value="ECO:0007669"/>
    <property type="project" value="UniProtKB-KW"/>
</dbReference>
<keyword evidence="6" id="KW-0732">Signal</keyword>
<organism evidence="7 8">
    <name type="scientific">Acorus calamus</name>
    <name type="common">Sweet flag</name>
    <dbReference type="NCBI Taxonomy" id="4465"/>
    <lineage>
        <taxon>Eukaryota</taxon>
        <taxon>Viridiplantae</taxon>
        <taxon>Streptophyta</taxon>
        <taxon>Embryophyta</taxon>
        <taxon>Tracheophyta</taxon>
        <taxon>Spermatophyta</taxon>
        <taxon>Magnoliopsida</taxon>
        <taxon>Liliopsida</taxon>
        <taxon>Acoraceae</taxon>
        <taxon>Acorus</taxon>
    </lineage>
</organism>
<evidence type="ECO:0000256" key="4">
    <source>
        <dbReference type="PIRSR" id="PIRSR602401-1"/>
    </source>
</evidence>
<proteinExistence type="inferred from homology"/>
<evidence type="ECO:0000256" key="5">
    <source>
        <dbReference type="RuleBase" id="RU000461"/>
    </source>
</evidence>
<comment type="cofactor">
    <cofactor evidence="4">
        <name>heme</name>
        <dbReference type="ChEBI" id="CHEBI:30413"/>
    </cofactor>
</comment>
<sequence length="501" mass="56944">MIFFAILVLFLSLPILFLLTHKGPFTTKNQNLPPSPPKLPFIGNLHQIGPLPHQSLHALSKKYGPIMLLHLGHFPTLIISSPKLAQEVMKTHDPIFANRPNLWITNRLFYGRKDIAFTPYGDYWRRMRKICVVHLLSSKRVQSFSAVREEETKLMVEEIARKASFGPVNMSEMLNSVENDIICRVALGRKYSTEEGQSSGKLCKLVEDLSVLVGAIHIGDYFPYLAWLNKVTRMDERVNKCFNDWDGFLDEVINDHVMDNGAKADDYKPDLVDVMLSLQMDQDTGVSLTMESIKAFIMDLFAAGTDTSYILLEWAMAELVKNPKTMKKVQHEIRGVMKAKPMVEEDDTHKMDYMKAVLKEALRLHPPGPLLVPRESTHDVSIEGYPIPAKTRVLINGWAIGRDSEYWEAAEEFQPERFVGSNVDFRGNDFQFIPFGAGRRICPGMLFATTNVELILANMLHRFDWGLPDGLEELDMEEAPGFSMRKKSNLVLVATPRESFV</sequence>
<dbReference type="Gene3D" id="1.10.630.10">
    <property type="entry name" value="Cytochrome P450"/>
    <property type="match status" value="1"/>
</dbReference>
<feature type="chain" id="PRO_5043474210" evidence="6">
    <location>
        <begin position="23"/>
        <end position="501"/>
    </location>
</feature>
<reference evidence="7" key="2">
    <citation type="submission" date="2023-06" db="EMBL/GenBank/DDBJ databases">
        <authorList>
            <person name="Ma L."/>
            <person name="Liu K.-W."/>
            <person name="Li Z."/>
            <person name="Hsiao Y.-Y."/>
            <person name="Qi Y."/>
            <person name="Fu T."/>
            <person name="Tang G."/>
            <person name="Zhang D."/>
            <person name="Sun W.-H."/>
            <person name="Liu D.-K."/>
            <person name="Li Y."/>
            <person name="Chen G.-Z."/>
            <person name="Liu X.-D."/>
            <person name="Liao X.-Y."/>
            <person name="Jiang Y.-T."/>
            <person name="Yu X."/>
            <person name="Hao Y."/>
            <person name="Huang J."/>
            <person name="Zhao X.-W."/>
            <person name="Ke S."/>
            <person name="Chen Y.-Y."/>
            <person name="Wu W.-L."/>
            <person name="Hsu J.-L."/>
            <person name="Lin Y.-F."/>
            <person name="Huang M.-D."/>
            <person name="Li C.-Y."/>
            <person name="Huang L."/>
            <person name="Wang Z.-W."/>
            <person name="Zhao X."/>
            <person name="Zhong W.-Y."/>
            <person name="Peng D.-H."/>
            <person name="Ahmad S."/>
            <person name="Lan S."/>
            <person name="Zhang J.-S."/>
            <person name="Tsai W.-C."/>
            <person name="Van De Peer Y."/>
            <person name="Liu Z.-J."/>
        </authorList>
    </citation>
    <scope>NUCLEOTIDE SEQUENCE</scope>
    <source>
        <strain evidence="7">CP</strain>
        <tissue evidence="7">Leaves</tissue>
    </source>
</reference>
<name>A0AAV9F9Y8_ACOCL</name>
<keyword evidence="5" id="KW-0503">Monooxygenase</keyword>
<comment type="caution">
    <text evidence="7">The sequence shown here is derived from an EMBL/GenBank/DDBJ whole genome shotgun (WGS) entry which is preliminary data.</text>
</comment>
<dbReference type="PRINTS" id="PR00385">
    <property type="entry name" value="P450"/>
</dbReference>
<evidence type="ECO:0000256" key="1">
    <source>
        <dbReference type="ARBA" id="ARBA00010617"/>
    </source>
</evidence>
<keyword evidence="4 5" id="KW-0349">Heme</keyword>
<dbReference type="AlphaFoldDB" id="A0AAV9F9Y8"/>
<comment type="similarity">
    <text evidence="1 5">Belongs to the cytochrome P450 family.</text>
</comment>
<dbReference type="SUPFAM" id="SSF48264">
    <property type="entry name" value="Cytochrome P450"/>
    <property type="match status" value="1"/>
</dbReference>
<feature type="signal peptide" evidence="6">
    <location>
        <begin position="1"/>
        <end position="22"/>
    </location>
</feature>
<dbReference type="GO" id="GO:0020037">
    <property type="term" value="F:heme binding"/>
    <property type="evidence" value="ECO:0007669"/>
    <property type="project" value="InterPro"/>
</dbReference>
<dbReference type="GO" id="GO:0005506">
    <property type="term" value="F:iron ion binding"/>
    <property type="evidence" value="ECO:0007669"/>
    <property type="project" value="InterPro"/>
</dbReference>
<accession>A0AAV9F9Y8</accession>